<dbReference type="Proteomes" id="UP000033624">
    <property type="component" value="Unassembled WGS sequence"/>
</dbReference>
<reference evidence="1 2" key="1">
    <citation type="submission" date="2015-02" db="EMBL/GenBank/DDBJ databases">
        <title>Mycoplasma mycoides subsp. mycoides strain:B237 Genome sequencing.</title>
        <authorList>
            <person name="Fischer A."/>
            <person name="Santana-Cruz I."/>
            <person name="Schieck E."/>
            <person name="Gourle H."/>
            <person name="Lambert M."/>
            <person name="Nadendla S."/>
            <person name="Miller R.A."/>
            <person name="Weber J."/>
            <person name="Bongcam-Rudloff E."/>
            <person name="Vashee S."/>
            <person name="Frey J."/>
            <person name="Jores J."/>
        </authorList>
    </citation>
    <scope>NUCLEOTIDE SEQUENCE [LARGE SCALE GENOMIC DNA]</scope>
    <source>
        <strain evidence="1 2">B237</strain>
    </source>
</reference>
<evidence type="ECO:0000313" key="2">
    <source>
        <dbReference type="Proteomes" id="UP000033624"/>
    </source>
</evidence>
<gene>
    <name evidence="1" type="ORF">TS59_1139</name>
</gene>
<comment type="caution">
    <text evidence="1">The sequence shown here is derived from an EMBL/GenBank/DDBJ whole genome shotgun (WGS) entry which is preliminary data.</text>
</comment>
<evidence type="ECO:0000313" key="1">
    <source>
        <dbReference type="EMBL" id="KJQ46044.1"/>
    </source>
</evidence>
<organism evidence="1 2">
    <name type="scientific">Mycoplasma mycoides subsp. mycoides</name>
    <dbReference type="NCBI Taxonomy" id="2103"/>
    <lineage>
        <taxon>Bacteria</taxon>
        <taxon>Bacillati</taxon>
        <taxon>Mycoplasmatota</taxon>
        <taxon>Mollicutes</taxon>
        <taxon>Mycoplasmataceae</taxon>
        <taxon>Mycoplasma</taxon>
    </lineage>
</organism>
<dbReference type="EMBL" id="LAEW01000001">
    <property type="protein sequence ID" value="KJQ46044.1"/>
    <property type="molecule type" value="Genomic_DNA"/>
</dbReference>
<dbReference type="RefSeq" id="WP_011167166.1">
    <property type="nucleotide sequence ID" value="NZ_CP011260.1"/>
</dbReference>
<proteinExistence type="predicted"/>
<name>A0AAE2EIG8_MYCMY</name>
<accession>A0AAE2EIG8</accession>
<sequence>MKIWDKKGLLHVKPEITNQIRHTHLPLLEDYSKRIEEELRVLDYFEDVLVNIMSIFDKKYDENTFKINDNNH</sequence>
<protein>
    <submittedName>
        <fullName evidence="1">Uncharacterized protein</fullName>
    </submittedName>
</protein>
<dbReference type="AlphaFoldDB" id="A0AAE2EIG8"/>